<keyword evidence="12" id="KW-1185">Reference proteome</keyword>
<reference evidence="11 12" key="1">
    <citation type="submission" date="2016-10" db="EMBL/GenBank/DDBJ databases">
        <authorList>
            <person name="de Groot N.N."/>
        </authorList>
    </citation>
    <scope>NUCLEOTIDE SEQUENCE [LARGE SCALE GENOMIC DNA]</scope>
    <source>
        <strain evidence="11 12">CGMCC 1.10836</strain>
    </source>
</reference>
<dbReference type="InterPro" id="IPR050264">
    <property type="entry name" value="Bact_CCA-adding_enz_type3_sf"/>
</dbReference>
<dbReference type="PANTHER" id="PTHR46173:SF1">
    <property type="entry name" value="CCA TRNA NUCLEOTIDYLTRANSFERASE 1, MITOCHONDRIAL"/>
    <property type="match status" value="1"/>
</dbReference>
<dbReference type="SUPFAM" id="SSF81301">
    <property type="entry name" value="Nucleotidyltransferase"/>
    <property type="match status" value="1"/>
</dbReference>
<feature type="domain" description="tRNA nucleotidyltransferase/poly(A) polymerase RNA and SrmB- binding" evidence="10">
    <location>
        <begin position="187"/>
        <end position="240"/>
    </location>
</feature>
<dbReference type="GO" id="GO:0046872">
    <property type="term" value="F:metal ion binding"/>
    <property type="evidence" value="ECO:0007669"/>
    <property type="project" value="UniProtKB-KW"/>
</dbReference>
<sequence>MKLQGAWLDHSGTQALCRALQGAGFQALFVGGCVRNALMGAAVNDVDMATDALPENVTNIAQNAGFKVIPTGIDHGTVTVIAQGLPHEVTTFRQDVSTDGRHAVVAFSTDVMQDAMRRDFTMNALYARADGSVVDPLGGLPDLLARRVRFVGDPDLRITEDYLRILRFFRFFAWYGDPEQGLDADGLAACAANLAGIETLSRERVGAEICKLLAAENPSQAVAAMAQSGVLAAAVPGADAKSLPLAVHFGAIAWQSRLAVLGGAIQTLRLSRADISQIALIRDEFGSTRGPGELAYRHGMQTATAVILGRAALFETPPHTGWHAAAETGATAVFPVTAADLMPALQGPTLGTALRDLESRWVASGFVLTKSDLLG</sequence>
<feature type="domain" description="Poly A polymerase head" evidence="9">
    <location>
        <begin position="29"/>
        <end position="149"/>
    </location>
</feature>
<evidence type="ECO:0000256" key="7">
    <source>
        <dbReference type="ARBA" id="ARBA00022842"/>
    </source>
</evidence>
<dbReference type="AlphaFoldDB" id="A0A1H8C5I6"/>
<dbReference type="GO" id="GO:0008033">
    <property type="term" value="P:tRNA processing"/>
    <property type="evidence" value="ECO:0007669"/>
    <property type="project" value="UniProtKB-KW"/>
</dbReference>
<keyword evidence="3" id="KW-0819">tRNA processing</keyword>
<evidence type="ECO:0000256" key="6">
    <source>
        <dbReference type="ARBA" id="ARBA00022741"/>
    </source>
</evidence>
<proteinExistence type="inferred from homology"/>
<dbReference type="GO" id="GO:0016779">
    <property type="term" value="F:nucleotidyltransferase activity"/>
    <property type="evidence" value="ECO:0007669"/>
    <property type="project" value="UniProtKB-KW"/>
</dbReference>
<dbReference type="OrthoDB" id="9805698at2"/>
<keyword evidence="4" id="KW-0548">Nucleotidyltransferase</keyword>
<dbReference type="STRING" id="1077947.SAMN05216227_100438"/>
<evidence type="ECO:0000256" key="5">
    <source>
        <dbReference type="ARBA" id="ARBA00022723"/>
    </source>
</evidence>
<dbReference type="InterPro" id="IPR043519">
    <property type="entry name" value="NT_sf"/>
</dbReference>
<evidence type="ECO:0000313" key="12">
    <source>
        <dbReference type="Proteomes" id="UP000183002"/>
    </source>
</evidence>
<keyword evidence="7" id="KW-0460">Magnesium</keyword>
<name>A0A1H8C5I6_9RHOB</name>
<dbReference type="InterPro" id="IPR032828">
    <property type="entry name" value="PolyA_RNA-bd"/>
</dbReference>
<evidence type="ECO:0000259" key="9">
    <source>
        <dbReference type="Pfam" id="PF01743"/>
    </source>
</evidence>
<dbReference type="SUPFAM" id="SSF81891">
    <property type="entry name" value="Poly A polymerase C-terminal region-like"/>
    <property type="match status" value="1"/>
</dbReference>
<evidence type="ECO:0000256" key="8">
    <source>
        <dbReference type="RuleBase" id="RU003953"/>
    </source>
</evidence>
<keyword evidence="2 8" id="KW-0808">Transferase</keyword>
<evidence type="ECO:0000256" key="4">
    <source>
        <dbReference type="ARBA" id="ARBA00022695"/>
    </source>
</evidence>
<dbReference type="InterPro" id="IPR002646">
    <property type="entry name" value="PolA_pol_head_dom"/>
</dbReference>
<dbReference type="RefSeq" id="WP_050518046.1">
    <property type="nucleotide sequence ID" value="NZ_FOCO01000004.1"/>
</dbReference>
<evidence type="ECO:0000256" key="3">
    <source>
        <dbReference type="ARBA" id="ARBA00022694"/>
    </source>
</evidence>
<keyword evidence="5" id="KW-0479">Metal-binding</keyword>
<accession>A0A1H8C5I6</accession>
<comment type="cofactor">
    <cofactor evidence="1">
        <name>Mg(2+)</name>
        <dbReference type="ChEBI" id="CHEBI:18420"/>
    </cofactor>
</comment>
<dbReference type="Pfam" id="PF01743">
    <property type="entry name" value="PolyA_pol"/>
    <property type="match status" value="1"/>
</dbReference>
<evidence type="ECO:0000259" key="10">
    <source>
        <dbReference type="Pfam" id="PF12627"/>
    </source>
</evidence>
<dbReference type="Gene3D" id="3.30.460.10">
    <property type="entry name" value="Beta Polymerase, domain 2"/>
    <property type="match status" value="1"/>
</dbReference>
<dbReference type="PANTHER" id="PTHR46173">
    <property type="entry name" value="CCA TRNA NUCLEOTIDYLTRANSFERASE 1, MITOCHONDRIAL"/>
    <property type="match status" value="1"/>
</dbReference>
<keyword evidence="8" id="KW-0694">RNA-binding</keyword>
<protein>
    <submittedName>
        <fullName evidence="11">Poly(A) polymerase</fullName>
    </submittedName>
</protein>
<gene>
    <name evidence="11" type="ORF">SAMN05216227_100438</name>
</gene>
<dbReference type="PROSITE" id="PS51257">
    <property type="entry name" value="PROKAR_LIPOPROTEIN"/>
    <property type="match status" value="1"/>
</dbReference>
<dbReference type="Pfam" id="PF12627">
    <property type="entry name" value="PolyA_pol_RNAbd"/>
    <property type="match status" value="1"/>
</dbReference>
<dbReference type="GO" id="GO:0000049">
    <property type="term" value="F:tRNA binding"/>
    <property type="evidence" value="ECO:0007669"/>
    <property type="project" value="TreeGrafter"/>
</dbReference>
<dbReference type="GO" id="GO:0000166">
    <property type="term" value="F:nucleotide binding"/>
    <property type="evidence" value="ECO:0007669"/>
    <property type="project" value="UniProtKB-KW"/>
</dbReference>
<comment type="similarity">
    <text evidence="8">Belongs to the tRNA nucleotidyltransferase/poly(A) polymerase family.</text>
</comment>
<dbReference type="EMBL" id="FOCO01000004">
    <property type="protein sequence ID" value="SEM89357.1"/>
    <property type="molecule type" value="Genomic_DNA"/>
</dbReference>
<evidence type="ECO:0000256" key="1">
    <source>
        <dbReference type="ARBA" id="ARBA00001946"/>
    </source>
</evidence>
<keyword evidence="6" id="KW-0547">Nucleotide-binding</keyword>
<organism evidence="11 12">
    <name type="scientific">Pseudorhodobacter antarcticus</name>
    <dbReference type="NCBI Taxonomy" id="1077947"/>
    <lineage>
        <taxon>Bacteria</taxon>
        <taxon>Pseudomonadati</taxon>
        <taxon>Pseudomonadota</taxon>
        <taxon>Alphaproteobacteria</taxon>
        <taxon>Rhodobacterales</taxon>
        <taxon>Paracoccaceae</taxon>
        <taxon>Pseudorhodobacter</taxon>
    </lineage>
</organism>
<dbReference type="CDD" id="cd05398">
    <property type="entry name" value="NT_ClassII-CCAase"/>
    <property type="match status" value="1"/>
</dbReference>
<dbReference type="Gene3D" id="1.10.3090.10">
    <property type="entry name" value="cca-adding enzyme, domain 2"/>
    <property type="match status" value="1"/>
</dbReference>
<evidence type="ECO:0000313" key="11">
    <source>
        <dbReference type="EMBL" id="SEM89357.1"/>
    </source>
</evidence>
<evidence type="ECO:0000256" key="2">
    <source>
        <dbReference type="ARBA" id="ARBA00022679"/>
    </source>
</evidence>
<dbReference type="Proteomes" id="UP000183002">
    <property type="component" value="Unassembled WGS sequence"/>
</dbReference>